<dbReference type="Pfam" id="PF07690">
    <property type="entry name" value="MFS_1"/>
    <property type="match status" value="1"/>
</dbReference>
<evidence type="ECO:0000256" key="5">
    <source>
        <dbReference type="ARBA" id="ARBA00022692"/>
    </source>
</evidence>
<dbReference type="Gene3D" id="1.20.1250.20">
    <property type="entry name" value="MFS general substrate transporter like domains"/>
    <property type="match status" value="1"/>
</dbReference>
<keyword evidence="5 8" id="KW-0812">Transmembrane</keyword>
<evidence type="ECO:0000313" key="11">
    <source>
        <dbReference type="Proteomes" id="UP000189055"/>
    </source>
</evidence>
<comment type="similarity">
    <text evidence="2">Belongs to the major facilitator superfamily. EmrB family.</text>
</comment>
<dbReference type="GO" id="GO:0022857">
    <property type="term" value="F:transmembrane transporter activity"/>
    <property type="evidence" value="ECO:0007669"/>
    <property type="project" value="InterPro"/>
</dbReference>
<dbReference type="Gene3D" id="1.20.1720.10">
    <property type="entry name" value="Multidrug resistance protein D"/>
    <property type="match status" value="1"/>
</dbReference>
<keyword evidence="4" id="KW-1003">Cell membrane</keyword>
<dbReference type="AlphaFoldDB" id="A0A1U9LH78"/>
<evidence type="ECO:0000256" key="6">
    <source>
        <dbReference type="ARBA" id="ARBA00022989"/>
    </source>
</evidence>
<keyword evidence="3" id="KW-0813">Transport</keyword>
<dbReference type="GO" id="GO:0005886">
    <property type="term" value="C:plasma membrane"/>
    <property type="evidence" value="ECO:0007669"/>
    <property type="project" value="UniProtKB-SubCell"/>
</dbReference>
<protein>
    <submittedName>
        <fullName evidence="10">MFS transporter</fullName>
    </submittedName>
</protein>
<dbReference type="PANTHER" id="PTHR42718:SF9">
    <property type="entry name" value="MAJOR FACILITATOR SUPERFAMILY MULTIDRUG TRANSPORTER MFSC"/>
    <property type="match status" value="1"/>
</dbReference>
<dbReference type="GeneID" id="95618105"/>
<dbReference type="NCBIfam" id="TIGR00711">
    <property type="entry name" value="efflux_EmrB"/>
    <property type="match status" value="1"/>
</dbReference>
<dbReference type="InterPro" id="IPR004638">
    <property type="entry name" value="EmrB-like"/>
</dbReference>
<feature type="transmembrane region" description="Helical" evidence="8">
    <location>
        <begin position="87"/>
        <end position="107"/>
    </location>
</feature>
<evidence type="ECO:0000256" key="1">
    <source>
        <dbReference type="ARBA" id="ARBA00004651"/>
    </source>
</evidence>
<dbReference type="SUPFAM" id="SSF103473">
    <property type="entry name" value="MFS general substrate transporter"/>
    <property type="match status" value="1"/>
</dbReference>
<dbReference type="InterPro" id="IPR011701">
    <property type="entry name" value="MFS"/>
</dbReference>
<proteinExistence type="inferred from homology"/>
<dbReference type="InterPro" id="IPR036259">
    <property type="entry name" value="MFS_trans_sf"/>
</dbReference>
<dbReference type="RefSeq" id="WP_077931520.1">
    <property type="nucleotide sequence ID" value="NZ_CP014687.1"/>
</dbReference>
<evidence type="ECO:0000256" key="3">
    <source>
        <dbReference type="ARBA" id="ARBA00022448"/>
    </source>
</evidence>
<evidence type="ECO:0000256" key="4">
    <source>
        <dbReference type="ARBA" id="ARBA00022475"/>
    </source>
</evidence>
<sequence>MNARTTSPGSDPDQLPPGIWKIVSVAAVGSFMAQLDATIVNVSLPDLVATLHAPFSHIQWVVSGYLLALALTLPLNGWLVSRLGGRAVYLWCFGAFTLTSGLCALAWSAPSLIVFRLLQGMAGGLLAPMAQMTVARVAGRQMPRVASAMTAPVLLAPLLGPVVAGAILSVASWRWIFLLNVPVGLAAFALAVLFLPDDRHDERPRPLDLTGLGFLAPALVSFLYGMDHVARPYGQATLGASIVLFVLYVRSARRKGDDALIDLRLLRAPAFSVSAIIMFLTNGVSFAGQMLLPLWLIHACGVSSERTGLFMAPLGLGMMCVYPLIGRLSDRFDARDLTGCGALLSLVGTVVLMVLAYSGLNVALLTIALLLRGGGGGAVGIPAMSAGYASIAREDIPMATTALNIMQRIGGPTLITACATFLGWQLATVGPSHAGSEAYAETFALLALFHGALLLATRFIKPSKRNAGSDRTETIGH</sequence>
<dbReference type="PANTHER" id="PTHR42718">
    <property type="entry name" value="MAJOR FACILITATOR SUPERFAMILY MULTIDRUG TRANSPORTER MFSC"/>
    <property type="match status" value="1"/>
</dbReference>
<feature type="transmembrane region" description="Helical" evidence="8">
    <location>
        <begin position="146"/>
        <end position="169"/>
    </location>
</feature>
<dbReference type="KEGG" id="aper:A0U91_14245"/>
<evidence type="ECO:0000256" key="7">
    <source>
        <dbReference type="ARBA" id="ARBA00023136"/>
    </source>
</evidence>
<name>A0A1U9LH78_9PROT</name>
<dbReference type="PRINTS" id="PR01036">
    <property type="entry name" value="TCRTETB"/>
</dbReference>
<keyword evidence="7 8" id="KW-0472">Membrane</keyword>
<evidence type="ECO:0000256" key="2">
    <source>
        <dbReference type="ARBA" id="ARBA00008537"/>
    </source>
</evidence>
<organism evidence="10 11">
    <name type="scientific">Acetobacter persici</name>
    <dbReference type="NCBI Taxonomy" id="1076596"/>
    <lineage>
        <taxon>Bacteria</taxon>
        <taxon>Pseudomonadati</taxon>
        <taxon>Pseudomonadota</taxon>
        <taxon>Alphaproteobacteria</taxon>
        <taxon>Acetobacterales</taxon>
        <taxon>Acetobacteraceae</taxon>
        <taxon>Acetobacter</taxon>
    </lineage>
</organism>
<feature type="transmembrane region" description="Helical" evidence="8">
    <location>
        <begin position="175"/>
        <end position="195"/>
    </location>
</feature>
<feature type="transmembrane region" description="Helical" evidence="8">
    <location>
        <begin position="409"/>
        <end position="426"/>
    </location>
</feature>
<evidence type="ECO:0000256" key="8">
    <source>
        <dbReference type="SAM" id="Phobius"/>
    </source>
</evidence>
<feature type="transmembrane region" description="Helical" evidence="8">
    <location>
        <begin position="337"/>
        <end position="357"/>
    </location>
</feature>
<evidence type="ECO:0000259" key="9">
    <source>
        <dbReference type="PROSITE" id="PS50850"/>
    </source>
</evidence>
<feature type="transmembrane region" description="Helical" evidence="8">
    <location>
        <begin position="438"/>
        <end position="456"/>
    </location>
</feature>
<feature type="transmembrane region" description="Helical" evidence="8">
    <location>
        <begin position="113"/>
        <end position="134"/>
    </location>
</feature>
<dbReference type="PROSITE" id="PS50850">
    <property type="entry name" value="MFS"/>
    <property type="match status" value="1"/>
</dbReference>
<feature type="domain" description="Major facilitator superfamily (MFS) profile" evidence="9">
    <location>
        <begin position="22"/>
        <end position="465"/>
    </location>
</feature>
<gene>
    <name evidence="10" type="ORF">A0U91_14245</name>
</gene>
<feature type="transmembrane region" description="Helical" evidence="8">
    <location>
        <begin position="58"/>
        <end position="80"/>
    </location>
</feature>
<accession>A0A1U9LH78</accession>
<comment type="subcellular location">
    <subcellularLocation>
        <location evidence="1">Cell membrane</location>
        <topology evidence="1">Multi-pass membrane protein</topology>
    </subcellularLocation>
</comment>
<feature type="transmembrane region" description="Helical" evidence="8">
    <location>
        <begin position="207"/>
        <end position="226"/>
    </location>
</feature>
<reference evidence="10 11" key="1">
    <citation type="submission" date="2016-03" db="EMBL/GenBank/DDBJ databases">
        <title>Acetic acid bacteria sequencing.</title>
        <authorList>
            <person name="Brandt J."/>
            <person name="Jakob F."/>
            <person name="Vogel R.F."/>
        </authorList>
    </citation>
    <scope>NUCLEOTIDE SEQUENCE [LARGE SCALE GENOMIC DNA]</scope>
    <source>
        <strain evidence="10 11">TMW2.1084</strain>
    </source>
</reference>
<feature type="transmembrane region" description="Helical" evidence="8">
    <location>
        <begin position="232"/>
        <end position="249"/>
    </location>
</feature>
<evidence type="ECO:0000313" key="10">
    <source>
        <dbReference type="EMBL" id="AQT05791.1"/>
    </source>
</evidence>
<feature type="transmembrane region" description="Helical" evidence="8">
    <location>
        <begin position="363"/>
        <end position="388"/>
    </location>
</feature>
<dbReference type="EMBL" id="CP014687">
    <property type="protein sequence ID" value="AQT05791.1"/>
    <property type="molecule type" value="Genomic_DNA"/>
</dbReference>
<dbReference type="Proteomes" id="UP000189055">
    <property type="component" value="Chromosome"/>
</dbReference>
<dbReference type="STRING" id="1076596.A0U91_14245"/>
<keyword evidence="6 8" id="KW-1133">Transmembrane helix</keyword>
<dbReference type="InterPro" id="IPR020846">
    <property type="entry name" value="MFS_dom"/>
</dbReference>
<feature type="transmembrane region" description="Helical" evidence="8">
    <location>
        <begin position="270"/>
        <end position="296"/>
    </location>
</feature>
<feature type="transmembrane region" description="Helical" evidence="8">
    <location>
        <begin position="308"/>
        <end position="325"/>
    </location>
</feature>